<dbReference type="AlphaFoldDB" id="V4PZ77"/>
<name>V4PZ77_9CAUL</name>
<dbReference type="EMBL" id="AWGB01000007">
    <property type="protein sequence ID" value="ESQ93666.1"/>
    <property type="molecule type" value="Genomic_DNA"/>
</dbReference>
<dbReference type="PATRIC" id="fig|1121022.4.peg.982"/>
<dbReference type="RefSeq" id="WP_018081689.1">
    <property type="nucleotide sequence ID" value="NZ_AQWM01000007.1"/>
</dbReference>
<dbReference type="Proteomes" id="UP000017837">
    <property type="component" value="Unassembled WGS sequence"/>
</dbReference>
<reference evidence="2 3" key="1">
    <citation type="journal article" date="2014" name="Nature">
        <title>Sequential evolution of bacterial morphology by co-option of a developmental regulator.</title>
        <authorList>
            <person name="Jiang C."/>
            <person name="Brown P.J."/>
            <person name="Ducret A."/>
            <person name="Brun Y.V."/>
        </authorList>
    </citation>
    <scope>NUCLEOTIDE SEQUENCE [LARGE SCALE GENOMIC DNA]</scope>
    <source>
        <strain evidence="2 3">DSM 16100</strain>
    </source>
</reference>
<gene>
    <name evidence="2" type="ORF">ABENE_04940</name>
</gene>
<accession>V4PZ77</accession>
<evidence type="ECO:0000256" key="1">
    <source>
        <dbReference type="SAM" id="SignalP"/>
    </source>
</evidence>
<protein>
    <submittedName>
        <fullName evidence="2">Uncharacterized protein</fullName>
    </submittedName>
</protein>
<feature type="chain" id="PRO_5004725525" evidence="1">
    <location>
        <begin position="22"/>
        <end position="142"/>
    </location>
</feature>
<proteinExistence type="predicted"/>
<sequence>MLRAFILSLAMLFAMPTLAHAEVSEADKKAIDVKVDAFFNGLNAGKTEEAMVTIFLPRMTDKKLELQNLAGQTDMAVKYAGTPVKWVVMDQNALADMLVYRKYLVYSDDMPFKFTFVFFKTSKGWFAQSVNFSDINPSDLEK</sequence>
<keyword evidence="1" id="KW-0732">Signal</keyword>
<evidence type="ECO:0000313" key="3">
    <source>
        <dbReference type="Proteomes" id="UP000017837"/>
    </source>
</evidence>
<dbReference type="STRING" id="1121022.GCA_000376105_02025"/>
<keyword evidence="3" id="KW-1185">Reference proteome</keyword>
<feature type="signal peptide" evidence="1">
    <location>
        <begin position="1"/>
        <end position="21"/>
    </location>
</feature>
<comment type="caution">
    <text evidence="2">The sequence shown here is derived from an EMBL/GenBank/DDBJ whole genome shotgun (WGS) entry which is preliminary data.</text>
</comment>
<organism evidence="2 3">
    <name type="scientific">Asticcacaulis benevestitus DSM 16100 = ATCC BAA-896</name>
    <dbReference type="NCBI Taxonomy" id="1121022"/>
    <lineage>
        <taxon>Bacteria</taxon>
        <taxon>Pseudomonadati</taxon>
        <taxon>Pseudomonadota</taxon>
        <taxon>Alphaproteobacteria</taxon>
        <taxon>Caulobacterales</taxon>
        <taxon>Caulobacteraceae</taxon>
        <taxon>Asticcacaulis</taxon>
    </lineage>
</organism>
<evidence type="ECO:0000313" key="2">
    <source>
        <dbReference type="EMBL" id="ESQ93666.1"/>
    </source>
</evidence>